<accession>A0A2Z6GBX5</accession>
<proteinExistence type="predicted"/>
<dbReference type="OrthoDB" id="9126970at2"/>
<sequence length="581" mass="62606">MKFLKYVLICLIALLFIFLAVTYFIPFERYIPEVERVISALVERPVRIERLKIELLPAPHLHIEGVTVGRVGEVKLGTLEVGFDANSLFHSQCVVSLVAIERGELDEGAVTELFEWLMSPVPTVQEPVYCRVERLDFKGFRLEVSDMPLDGVAGTVLFTANNDPDLISLHVPLFDLTAEVKPRPDGTFHVVATTPGWAVPDIPDMQLEGIKAIGDISDTDFDIQELSGKLMGVTLRGKARLHWEPEWELSGAVNIAGSNVSHAIKALDERVIGFGSLQGHGVFHSHGATPDALVEHLVMDADVKSTDFSLQIEPRAKQPLKLEQLNTHIAYTPDAIRLQQMDAKLAGGTLKGAMTLLPATSIFRFDLSPKGVHPQPIVRAVDDGLLLSGVLDANVKGSINLDHLRDFPRESRIEGKFTIRHGELGESKLVEAVNSNIPKTQEKKIQFDQISSDILVDNAGFQLSKLKIVASVFNAEGNLSISSQEQLDGVLGMDLKGMAGLVSFPLRVSGSLDSPVVRPTGGVMAGAAIGTALLGPVGAAIGIRAGPLIDRVWGKKANTPASGVVPDGKGGATQGVVPPAH</sequence>
<evidence type="ECO:0000313" key="3">
    <source>
        <dbReference type="Proteomes" id="UP000033070"/>
    </source>
</evidence>
<protein>
    <submittedName>
        <fullName evidence="2">Uncharacterized protein</fullName>
    </submittedName>
</protein>
<organism evidence="2 3">
    <name type="scientific">Ferriphaselus amnicola</name>
    <dbReference type="NCBI Taxonomy" id="1188319"/>
    <lineage>
        <taxon>Bacteria</taxon>
        <taxon>Pseudomonadati</taxon>
        <taxon>Pseudomonadota</taxon>
        <taxon>Betaproteobacteria</taxon>
        <taxon>Nitrosomonadales</taxon>
        <taxon>Gallionellaceae</taxon>
        <taxon>Ferriphaselus</taxon>
    </lineage>
</organism>
<dbReference type="Proteomes" id="UP000033070">
    <property type="component" value="Chromosome"/>
</dbReference>
<dbReference type="KEGG" id="fam:OYT1_ch1573"/>
<dbReference type="InterPro" id="IPR052894">
    <property type="entry name" value="AsmA-related"/>
</dbReference>
<dbReference type="GO" id="GO:0090313">
    <property type="term" value="P:regulation of protein targeting to membrane"/>
    <property type="evidence" value="ECO:0007669"/>
    <property type="project" value="TreeGrafter"/>
</dbReference>
<gene>
    <name evidence="2" type="ORF">OYT1_ch1573</name>
</gene>
<evidence type="ECO:0000256" key="1">
    <source>
        <dbReference type="SAM" id="MobiDB-lite"/>
    </source>
</evidence>
<name>A0A2Z6GBX5_9PROT</name>
<dbReference type="EMBL" id="AP018738">
    <property type="protein sequence ID" value="BBE51121.1"/>
    <property type="molecule type" value="Genomic_DNA"/>
</dbReference>
<keyword evidence="3" id="KW-1185">Reference proteome</keyword>
<dbReference type="AlphaFoldDB" id="A0A2Z6GBX5"/>
<feature type="region of interest" description="Disordered" evidence="1">
    <location>
        <begin position="560"/>
        <end position="581"/>
    </location>
</feature>
<dbReference type="PANTHER" id="PTHR30441:SF8">
    <property type="entry name" value="DUF748 DOMAIN-CONTAINING PROTEIN"/>
    <property type="match status" value="1"/>
</dbReference>
<reference evidence="2 3" key="1">
    <citation type="submission" date="2018-06" db="EMBL/GenBank/DDBJ databases">
        <title>OYT1 Genome Sequencing.</title>
        <authorList>
            <person name="Kato S."/>
            <person name="Itoh T."/>
            <person name="Ohkuma M."/>
        </authorList>
    </citation>
    <scope>NUCLEOTIDE SEQUENCE [LARGE SCALE GENOMIC DNA]</scope>
    <source>
        <strain evidence="2 3">OYT1</strain>
    </source>
</reference>
<evidence type="ECO:0000313" key="2">
    <source>
        <dbReference type="EMBL" id="BBE51121.1"/>
    </source>
</evidence>
<dbReference type="PANTHER" id="PTHR30441">
    <property type="entry name" value="DUF748 DOMAIN-CONTAINING PROTEIN"/>
    <property type="match status" value="1"/>
</dbReference>
<dbReference type="GO" id="GO:0005886">
    <property type="term" value="C:plasma membrane"/>
    <property type="evidence" value="ECO:0007669"/>
    <property type="project" value="TreeGrafter"/>
</dbReference>
<dbReference type="RefSeq" id="WP_062627489.1">
    <property type="nucleotide sequence ID" value="NZ_AP018738.1"/>
</dbReference>